<dbReference type="InterPro" id="IPR011991">
    <property type="entry name" value="ArsR-like_HTH"/>
</dbReference>
<dbReference type="EMBL" id="JAEKMH010000001">
    <property type="protein sequence ID" value="MBJ3783630.1"/>
    <property type="molecule type" value="Genomic_DNA"/>
</dbReference>
<reference evidence="5" key="1">
    <citation type="submission" date="2020-12" db="EMBL/GenBank/DDBJ databases">
        <title>Devosia sp. MSA67 isolated from Mo River.</title>
        <authorList>
            <person name="Ma F."/>
            <person name="Zi Z."/>
        </authorList>
    </citation>
    <scope>NUCLEOTIDE SEQUENCE</scope>
    <source>
        <strain evidence="5">MSA67</strain>
    </source>
</reference>
<dbReference type="InterPro" id="IPR036388">
    <property type="entry name" value="WH-like_DNA-bd_sf"/>
</dbReference>
<dbReference type="PANTHER" id="PTHR43132:SF2">
    <property type="entry name" value="ARSENICAL RESISTANCE OPERON REPRESSOR ARSR-RELATED"/>
    <property type="match status" value="1"/>
</dbReference>
<accession>A0A934MK01</accession>
<dbReference type="SUPFAM" id="SSF46785">
    <property type="entry name" value="Winged helix' DNA-binding domain"/>
    <property type="match status" value="1"/>
</dbReference>
<feature type="domain" description="HTH arsR-type" evidence="4">
    <location>
        <begin position="1"/>
        <end position="87"/>
    </location>
</feature>
<dbReference type="PANTHER" id="PTHR43132">
    <property type="entry name" value="ARSENICAL RESISTANCE OPERON REPRESSOR ARSR-RELATED"/>
    <property type="match status" value="1"/>
</dbReference>
<dbReference type="PROSITE" id="PS50987">
    <property type="entry name" value="HTH_ARSR_2"/>
    <property type="match status" value="1"/>
</dbReference>
<dbReference type="InterPro" id="IPR036390">
    <property type="entry name" value="WH_DNA-bd_sf"/>
</dbReference>
<keyword evidence="6" id="KW-1185">Reference proteome</keyword>
<dbReference type="InterPro" id="IPR051011">
    <property type="entry name" value="Metal_resp_trans_reg"/>
</dbReference>
<keyword evidence="2" id="KW-0238">DNA-binding</keyword>
<keyword evidence="1" id="KW-0805">Transcription regulation</keyword>
<dbReference type="Proteomes" id="UP000602124">
    <property type="component" value="Unassembled WGS sequence"/>
</dbReference>
<sequence>MSEIFRLLGDPTRLGILLCCLEEAKAVGRIADELSLQQTSVSRHLRLLRGAGLVARERDGKWVFYRVGDDHVRSILANVVAHLDEEADV</sequence>
<keyword evidence="3" id="KW-0804">Transcription</keyword>
<name>A0A934MK01_9HYPH</name>
<comment type="caution">
    <text evidence="5">The sequence shown here is derived from an EMBL/GenBank/DDBJ whole genome shotgun (WGS) entry which is preliminary data.</text>
</comment>
<dbReference type="InterPro" id="IPR001845">
    <property type="entry name" value="HTH_ArsR_DNA-bd_dom"/>
</dbReference>
<gene>
    <name evidence="5" type="ORF">JEQ47_02750</name>
</gene>
<dbReference type="AlphaFoldDB" id="A0A934MK01"/>
<dbReference type="Pfam" id="PF12840">
    <property type="entry name" value="HTH_20"/>
    <property type="match status" value="1"/>
</dbReference>
<dbReference type="PRINTS" id="PR00778">
    <property type="entry name" value="HTHARSR"/>
</dbReference>
<evidence type="ECO:0000256" key="1">
    <source>
        <dbReference type="ARBA" id="ARBA00023015"/>
    </source>
</evidence>
<evidence type="ECO:0000256" key="3">
    <source>
        <dbReference type="ARBA" id="ARBA00023163"/>
    </source>
</evidence>
<evidence type="ECO:0000313" key="5">
    <source>
        <dbReference type="EMBL" id="MBJ3783630.1"/>
    </source>
</evidence>
<proteinExistence type="predicted"/>
<dbReference type="Gene3D" id="1.10.10.10">
    <property type="entry name" value="Winged helix-like DNA-binding domain superfamily/Winged helix DNA-binding domain"/>
    <property type="match status" value="1"/>
</dbReference>
<dbReference type="GO" id="GO:0003677">
    <property type="term" value="F:DNA binding"/>
    <property type="evidence" value="ECO:0007669"/>
    <property type="project" value="UniProtKB-KW"/>
</dbReference>
<dbReference type="NCBIfam" id="NF033788">
    <property type="entry name" value="HTH_metalloreg"/>
    <property type="match status" value="1"/>
</dbReference>
<evidence type="ECO:0000313" key="6">
    <source>
        <dbReference type="Proteomes" id="UP000602124"/>
    </source>
</evidence>
<dbReference type="GO" id="GO:0003700">
    <property type="term" value="F:DNA-binding transcription factor activity"/>
    <property type="evidence" value="ECO:0007669"/>
    <property type="project" value="InterPro"/>
</dbReference>
<evidence type="ECO:0000259" key="4">
    <source>
        <dbReference type="PROSITE" id="PS50987"/>
    </source>
</evidence>
<evidence type="ECO:0000256" key="2">
    <source>
        <dbReference type="ARBA" id="ARBA00023125"/>
    </source>
</evidence>
<protein>
    <submittedName>
        <fullName evidence="5">Winged helix-turn-helix transcriptional regulator</fullName>
    </submittedName>
</protein>
<dbReference type="SMART" id="SM00418">
    <property type="entry name" value="HTH_ARSR"/>
    <property type="match status" value="1"/>
</dbReference>
<organism evidence="5 6">
    <name type="scientific">Devosia sediminis</name>
    <dbReference type="NCBI Taxonomy" id="2798801"/>
    <lineage>
        <taxon>Bacteria</taxon>
        <taxon>Pseudomonadati</taxon>
        <taxon>Pseudomonadota</taxon>
        <taxon>Alphaproteobacteria</taxon>
        <taxon>Hyphomicrobiales</taxon>
        <taxon>Devosiaceae</taxon>
        <taxon>Devosia</taxon>
    </lineage>
</organism>
<dbReference type="CDD" id="cd00090">
    <property type="entry name" value="HTH_ARSR"/>
    <property type="match status" value="1"/>
</dbReference>